<accession>A0A6A6FL20</accession>
<dbReference type="Proteomes" id="UP000799539">
    <property type="component" value="Unassembled WGS sequence"/>
</dbReference>
<feature type="compositionally biased region" description="Basic residues" evidence="1">
    <location>
        <begin position="24"/>
        <end position="48"/>
    </location>
</feature>
<feature type="compositionally biased region" description="Polar residues" evidence="1">
    <location>
        <begin position="85"/>
        <end position="105"/>
    </location>
</feature>
<reference evidence="2" key="1">
    <citation type="journal article" date="2020" name="Stud. Mycol.">
        <title>101 Dothideomycetes genomes: a test case for predicting lifestyles and emergence of pathogens.</title>
        <authorList>
            <person name="Haridas S."/>
            <person name="Albert R."/>
            <person name="Binder M."/>
            <person name="Bloem J."/>
            <person name="Labutti K."/>
            <person name="Salamov A."/>
            <person name="Andreopoulos B."/>
            <person name="Baker S."/>
            <person name="Barry K."/>
            <person name="Bills G."/>
            <person name="Bluhm B."/>
            <person name="Cannon C."/>
            <person name="Castanera R."/>
            <person name="Culley D."/>
            <person name="Daum C."/>
            <person name="Ezra D."/>
            <person name="Gonzalez J."/>
            <person name="Henrissat B."/>
            <person name="Kuo A."/>
            <person name="Liang C."/>
            <person name="Lipzen A."/>
            <person name="Lutzoni F."/>
            <person name="Magnuson J."/>
            <person name="Mondo S."/>
            <person name="Nolan M."/>
            <person name="Ohm R."/>
            <person name="Pangilinan J."/>
            <person name="Park H.-J."/>
            <person name="Ramirez L."/>
            <person name="Alfaro M."/>
            <person name="Sun H."/>
            <person name="Tritt A."/>
            <person name="Yoshinaga Y."/>
            <person name="Zwiers L.-H."/>
            <person name="Turgeon B."/>
            <person name="Goodwin S."/>
            <person name="Spatafora J."/>
            <person name="Crous P."/>
            <person name="Grigoriev I."/>
        </authorList>
    </citation>
    <scope>NUCLEOTIDE SEQUENCE</scope>
    <source>
        <strain evidence="2">SCOH1-5</strain>
    </source>
</reference>
<protein>
    <submittedName>
        <fullName evidence="2">Uncharacterized protein</fullName>
    </submittedName>
</protein>
<dbReference type="EMBL" id="ML992669">
    <property type="protein sequence ID" value="KAF2214142.1"/>
    <property type="molecule type" value="Genomic_DNA"/>
</dbReference>
<proteinExistence type="predicted"/>
<evidence type="ECO:0000313" key="2">
    <source>
        <dbReference type="EMBL" id="KAF2214142.1"/>
    </source>
</evidence>
<gene>
    <name evidence="2" type="ORF">CERZMDRAFT_83518</name>
</gene>
<keyword evidence="3" id="KW-1185">Reference proteome</keyword>
<name>A0A6A6FL20_9PEZI</name>
<feature type="region of interest" description="Disordered" evidence="1">
    <location>
        <begin position="1"/>
        <end position="105"/>
    </location>
</feature>
<evidence type="ECO:0000313" key="3">
    <source>
        <dbReference type="Proteomes" id="UP000799539"/>
    </source>
</evidence>
<dbReference type="AlphaFoldDB" id="A0A6A6FL20"/>
<organism evidence="2 3">
    <name type="scientific">Cercospora zeae-maydis SCOH1-5</name>
    <dbReference type="NCBI Taxonomy" id="717836"/>
    <lineage>
        <taxon>Eukaryota</taxon>
        <taxon>Fungi</taxon>
        <taxon>Dikarya</taxon>
        <taxon>Ascomycota</taxon>
        <taxon>Pezizomycotina</taxon>
        <taxon>Dothideomycetes</taxon>
        <taxon>Dothideomycetidae</taxon>
        <taxon>Mycosphaerellales</taxon>
        <taxon>Mycosphaerellaceae</taxon>
        <taxon>Cercospora</taxon>
    </lineage>
</organism>
<evidence type="ECO:0000256" key="1">
    <source>
        <dbReference type="SAM" id="MobiDB-lite"/>
    </source>
</evidence>
<sequence length="252" mass="28462">MRSRNRKVRAPLLFTSATTASKITKPKYKPKRKVNRQRTFKLPSRPKPRQTIADVAATIPSARTESETAERPGGLRGKEDRRSTRSTSPNSMSADNGENESSLQDDATASIARFSEMPPTFDPSDEEESPDDEVLMYRGKQFDATSRRALDKAYKLTWVHALTGSFADELVPSQFIPKDDFGHCKPELKWNARTIFALGKLMAFVEEKNITRTELLEVLEDTVLMRHDIHGAPKQIGPGALVVIRMKLQERY</sequence>